<dbReference type="Gene3D" id="1.25.40.20">
    <property type="entry name" value="Ankyrin repeat-containing domain"/>
    <property type="match status" value="1"/>
</dbReference>
<dbReference type="Proteomes" id="UP001259832">
    <property type="component" value="Unassembled WGS sequence"/>
</dbReference>
<dbReference type="InterPro" id="IPR002110">
    <property type="entry name" value="Ankyrin_rpt"/>
</dbReference>
<dbReference type="PANTHER" id="PTHR46586">
    <property type="entry name" value="ANKYRIN REPEAT-CONTAINING PROTEIN"/>
    <property type="match status" value="1"/>
</dbReference>
<dbReference type="EMBL" id="JASMQC010000049">
    <property type="protein sequence ID" value="KAK1929396.1"/>
    <property type="molecule type" value="Genomic_DNA"/>
</dbReference>
<accession>A0AAD9G071</accession>
<evidence type="ECO:0000313" key="2">
    <source>
        <dbReference type="Proteomes" id="UP001259832"/>
    </source>
</evidence>
<dbReference type="PANTHER" id="PTHR46586:SF3">
    <property type="entry name" value="ANKYRIN REPEAT-CONTAINING PROTEIN"/>
    <property type="match status" value="1"/>
</dbReference>
<name>A0AAD9G071_9STRA</name>
<proteinExistence type="predicted"/>
<organism evidence="1 2">
    <name type="scientific">Phytophthora citrophthora</name>
    <dbReference type="NCBI Taxonomy" id="4793"/>
    <lineage>
        <taxon>Eukaryota</taxon>
        <taxon>Sar</taxon>
        <taxon>Stramenopiles</taxon>
        <taxon>Oomycota</taxon>
        <taxon>Peronosporomycetes</taxon>
        <taxon>Peronosporales</taxon>
        <taxon>Peronosporaceae</taxon>
        <taxon>Phytophthora</taxon>
    </lineage>
</organism>
<keyword evidence="2" id="KW-1185">Reference proteome</keyword>
<dbReference type="InterPro" id="IPR052050">
    <property type="entry name" value="SecEffector_AnkRepeat"/>
</dbReference>
<dbReference type="AlphaFoldDB" id="A0AAD9G071"/>
<dbReference type="Pfam" id="PF13637">
    <property type="entry name" value="Ank_4"/>
    <property type="match status" value="1"/>
</dbReference>
<dbReference type="SUPFAM" id="SSF48403">
    <property type="entry name" value="Ankyrin repeat"/>
    <property type="match status" value="1"/>
</dbReference>
<sequence>MNNLLRVAASGGYINVSSYLCDEGAVDTNGNVILAAVQHGHTAVTPDMKQRYRSVVYQAVTGGFGEILALLHKSDSSRDLSPGCTTGAMDGAAMEGHLEVIKWLHENRTEGCTGKAIQLAVMNGHLRTARWLTNHYPHLLPRNAHFKPNDFDMLLFLQKYHPQACIDEVKLLIRKGGSHFMPASELSVVSFVLRRHSSAGALQHLGPSISSFLGPSPHLPFY</sequence>
<dbReference type="InterPro" id="IPR036770">
    <property type="entry name" value="Ankyrin_rpt-contain_sf"/>
</dbReference>
<gene>
    <name evidence="1" type="ORF">P3T76_015148</name>
</gene>
<reference evidence="1" key="1">
    <citation type="submission" date="2023-08" db="EMBL/GenBank/DDBJ databases">
        <title>Reference Genome Resource for the Citrus Pathogen Phytophthora citrophthora.</title>
        <authorList>
            <person name="Moller H."/>
            <person name="Coetzee B."/>
            <person name="Rose L.J."/>
            <person name="Van Niekerk J.M."/>
        </authorList>
    </citation>
    <scope>NUCLEOTIDE SEQUENCE</scope>
    <source>
        <strain evidence="1">STE-U-9442</strain>
    </source>
</reference>
<comment type="caution">
    <text evidence="1">The sequence shown here is derived from an EMBL/GenBank/DDBJ whole genome shotgun (WGS) entry which is preliminary data.</text>
</comment>
<evidence type="ECO:0000313" key="1">
    <source>
        <dbReference type="EMBL" id="KAK1929396.1"/>
    </source>
</evidence>
<protein>
    <submittedName>
        <fullName evidence="1">Uncharacterized protein</fullName>
    </submittedName>
</protein>